<accession>A0A4R8SJB1</accession>
<dbReference type="AlphaFoldDB" id="A0A4R8SJB1"/>
<evidence type="ECO:0000259" key="1">
    <source>
        <dbReference type="Pfam" id="PF12146"/>
    </source>
</evidence>
<sequence length="366" mass="41174">MKPSLIYCFIYARMMFDSFGTSFRRSNRRNKRLLVTLACVVALVLGAGGWVMYANDFAIRTQRFTIPGPTEPLEATLALPRHGDGPFGLVVFVHGDGAANATRDGFYEPIWESFAKAGYASLSWNKPGVDGAPGNWLSQSMHDRAAEAEAAIDWARQRTDIDPRRIGMWGISQGGWVIPEVAAHQPELQFVILVGVAINWLRQGEYNLLAELRRRRASGSEIDAALSRREKSLQPLRENATYQQYVASQQDSDPMSADRWNFVYKNYRSDVTDTLPQVKVPVLLALGDEDLNVDVDETEQVYRRALPPQQLTVQRYPKASHNIVKADLDNDQSWRSTMVAVFSPRSLYAPGYLDDLRNYVAAQAVR</sequence>
<evidence type="ECO:0000313" key="5">
    <source>
        <dbReference type="Proteomes" id="UP000295685"/>
    </source>
</evidence>
<evidence type="ECO:0000313" key="3">
    <source>
        <dbReference type="EMBL" id="TEA01501.1"/>
    </source>
</evidence>
<dbReference type="SUPFAM" id="SSF53474">
    <property type="entry name" value="alpha/beta-Hydrolases"/>
    <property type="match status" value="1"/>
</dbReference>
<dbReference type="Proteomes" id="UP000294844">
    <property type="component" value="Unassembled WGS sequence"/>
</dbReference>
<dbReference type="InterPro" id="IPR029058">
    <property type="entry name" value="AB_hydrolase_fold"/>
</dbReference>
<name>A0A4R8SJB1_9MYCO</name>
<evidence type="ECO:0000313" key="4">
    <source>
        <dbReference type="Proteomes" id="UP000294844"/>
    </source>
</evidence>
<protein>
    <submittedName>
        <fullName evidence="2">Alpha/beta hydrolase family protein</fullName>
    </submittedName>
</protein>
<dbReference type="GO" id="GO:0052689">
    <property type="term" value="F:carboxylic ester hydrolase activity"/>
    <property type="evidence" value="ECO:0007669"/>
    <property type="project" value="TreeGrafter"/>
</dbReference>
<dbReference type="InterPro" id="IPR022742">
    <property type="entry name" value="Hydrolase_4"/>
</dbReference>
<comment type="caution">
    <text evidence="2">The sequence shown here is derived from an EMBL/GenBank/DDBJ whole genome shotgun (WGS) entry which is preliminary data.</text>
</comment>
<dbReference type="Proteomes" id="UP000295685">
    <property type="component" value="Unassembled WGS sequence"/>
</dbReference>
<keyword evidence="4" id="KW-1185">Reference proteome</keyword>
<gene>
    <name evidence="3" type="ORF">CCUG60883_04035</name>
    <name evidence="2" type="ORF">CCUG60885_00814</name>
</gene>
<evidence type="ECO:0000313" key="2">
    <source>
        <dbReference type="EMBL" id="TDZ97270.1"/>
    </source>
</evidence>
<dbReference type="EMBL" id="PECK01000002">
    <property type="protein sequence ID" value="TDZ97270.1"/>
    <property type="molecule type" value="Genomic_DNA"/>
</dbReference>
<organism evidence="2 5">
    <name type="scientific">Mycobacteroides salmoniphilum</name>
    <dbReference type="NCBI Taxonomy" id="404941"/>
    <lineage>
        <taxon>Bacteria</taxon>
        <taxon>Bacillati</taxon>
        <taxon>Actinomycetota</taxon>
        <taxon>Actinomycetes</taxon>
        <taxon>Mycobacteriales</taxon>
        <taxon>Mycobacteriaceae</taxon>
        <taxon>Mycobacteroides</taxon>
    </lineage>
</organism>
<dbReference type="Gene3D" id="3.40.50.1820">
    <property type="entry name" value="alpha/beta hydrolase"/>
    <property type="match status" value="1"/>
</dbReference>
<keyword evidence="2" id="KW-0378">Hydrolase</keyword>
<dbReference type="EMBL" id="PECM01000010">
    <property type="protein sequence ID" value="TEA01501.1"/>
    <property type="molecule type" value="Genomic_DNA"/>
</dbReference>
<dbReference type="InterPro" id="IPR053145">
    <property type="entry name" value="AB_hydrolase_Est10"/>
</dbReference>
<dbReference type="PANTHER" id="PTHR43265:SF1">
    <property type="entry name" value="ESTERASE ESTD"/>
    <property type="match status" value="1"/>
</dbReference>
<reference evidence="4 5" key="1">
    <citation type="journal article" date="2019" name="Sci. Rep.">
        <title>Extended insight into the Mycobacterium chelonae-abscessus complex through whole genome sequencing of Mycobacterium salmoniphilum outbreak and Mycobacterium salmoniphilum-like strains.</title>
        <authorList>
            <person name="Behra P.R.K."/>
            <person name="Das S."/>
            <person name="Pettersson B.M.F."/>
            <person name="Shirreff L."/>
            <person name="DuCote T."/>
            <person name="Jacobsson K.G."/>
            <person name="Ennis D.G."/>
            <person name="Kirsebom L.A."/>
        </authorList>
    </citation>
    <scope>NUCLEOTIDE SEQUENCE [LARGE SCALE GENOMIC DNA]</scope>
    <source>
        <strain evidence="3 4">CCUG 60883</strain>
        <strain evidence="2 5">CCUG 60885</strain>
    </source>
</reference>
<dbReference type="Pfam" id="PF12146">
    <property type="entry name" value="Hydrolase_4"/>
    <property type="match status" value="1"/>
</dbReference>
<dbReference type="PANTHER" id="PTHR43265">
    <property type="entry name" value="ESTERASE ESTD"/>
    <property type="match status" value="1"/>
</dbReference>
<feature type="domain" description="Serine aminopeptidase S33" evidence="1">
    <location>
        <begin position="86"/>
        <end position="324"/>
    </location>
</feature>
<proteinExistence type="predicted"/>